<proteinExistence type="predicted"/>
<keyword evidence="1" id="KW-0150">Chloroplast</keyword>
<name>A0A8K1RCZ6_9BORA</name>
<dbReference type="SUPFAM" id="SSF52096">
    <property type="entry name" value="ClpP/crotonase"/>
    <property type="match status" value="1"/>
</dbReference>
<geneLocation type="chloroplast" evidence="1"/>
<dbReference type="GO" id="GO:0006633">
    <property type="term" value="P:fatty acid biosynthetic process"/>
    <property type="evidence" value="ECO:0007669"/>
    <property type="project" value="TreeGrafter"/>
</dbReference>
<gene>
    <name evidence="1" type="primary">accD</name>
</gene>
<evidence type="ECO:0000313" key="1">
    <source>
        <dbReference type="EMBL" id="UEK75856.1"/>
    </source>
</evidence>
<protein>
    <submittedName>
        <fullName evidence="1">Acetyl-CoA carboxylase carboxyltransferase beta subunit</fullName>
    </submittedName>
</protein>
<organism evidence="1">
    <name type="scientific">Trigonotis peduncularis</name>
    <dbReference type="NCBI Taxonomy" id="203766"/>
    <lineage>
        <taxon>Eukaryota</taxon>
        <taxon>Viridiplantae</taxon>
        <taxon>Streptophyta</taxon>
        <taxon>Embryophyta</taxon>
        <taxon>Tracheophyta</taxon>
        <taxon>Spermatophyta</taxon>
        <taxon>Magnoliopsida</taxon>
        <taxon>eudicotyledons</taxon>
        <taxon>Gunneridae</taxon>
        <taxon>Pentapetalae</taxon>
        <taxon>asterids</taxon>
        <taxon>lamiids</taxon>
        <taxon>Boraginales</taxon>
        <taxon>Boraginaceae</taxon>
        <taxon>Cynoglossoideae</taxon>
        <taxon>Myosotideae</taxon>
        <taxon>Trigonotis</taxon>
    </lineage>
</organism>
<dbReference type="PANTHER" id="PTHR42995">
    <property type="entry name" value="ACETYL-COENZYME A CARBOXYLASE CARBOXYL TRANSFERASE SUBUNIT BETA, CHLOROPLASTIC"/>
    <property type="match status" value="1"/>
</dbReference>
<dbReference type="PANTHER" id="PTHR42995:SF5">
    <property type="entry name" value="ACETYL-COENZYME A CARBOXYLASE CARBOXYL TRANSFERASE SUBUNIT BETA, CHLOROPLASTIC"/>
    <property type="match status" value="1"/>
</dbReference>
<dbReference type="InterPro" id="IPR029045">
    <property type="entry name" value="ClpP/crotonase-like_dom_sf"/>
</dbReference>
<keyword evidence="1" id="KW-0934">Plastid</keyword>
<dbReference type="GO" id="GO:0003989">
    <property type="term" value="F:acetyl-CoA carboxylase activity"/>
    <property type="evidence" value="ECO:0007669"/>
    <property type="project" value="TreeGrafter"/>
</dbReference>
<sequence>MLGDIIIAEPNTYIAFAGKRVIEQTLNKTVPEGSQ</sequence>
<dbReference type="Gene3D" id="3.90.226.10">
    <property type="entry name" value="2-enoyl-CoA Hydratase, Chain A, domain 1"/>
    <property type="match status" value="1"/>
</dbReference>
<dbReference type="EMBL" id="MZ911745">
    <property type="protein sequence ID" value="UEK75856.1"/>
    <property type="molecule type" value="Genomic_DNA"/>
</dbReference>
<accession>A0A8K1RCZ6</accession>
<reference evidence="1" key="1">
    <citation type="submission" date="2021-08" db="EMBL/GenBank/DDBJ databases">
        <title>Complete chloroplast genome of the medicinal plant Trigonotis peduncularis : characterization and phylogeny.</title>
        <authorList>
            <person name="Xue B."/>
        </authorList>
    </citation>
    <scope>NUCLEOTIDE SEQUENCE</scope>
</reference>
<dbReference type="AlphaFoldDB" id="A0A8K1RCZ6"/>
<dbReference type="GO" id="GO:2001295">
    <property type="term" value="P:malonyl-CoA biosynthetic process"/>
    <property type="evidence" value="ECO:0007669"/>
    <property type="project" value="TreeGrafter"/>
</dbReference>
<dbReference type="GO" id="GO:0009507">
    <property type="term" value="C:chloroplast"/>
    <property type="evidence" value="ECO:0007669"/>
    <property type="project" value="TreeGrafter"/>
</dbReference>